<name>A0A8J6J579_9FIRM</name>
<keyword evidence="4 6" id="KW-0975">Bacterial flagellum</keyword>
<keyword evidence="7" id="KW-0969">Cilium</keyword>
<dbReference type="EMBL" id="JACOPN010000008">
    <property type="protein sequence ID" value="MBC5717954.1"/>
    <property type="molecule type" value="Genomic_DNA"/>
</dbReference>
<evidence type="ECO:0000313" key="7">
    <source>
        <dbReference type="EMBL" id="MBC5717954.1"/>
    </source>
</evidence>
<keyword evidence="7" id="KW-0966">Cell projection</keyword>
<evidence type="ECO:0000313" key="8">
    <source>
        <dbReference type="Proteomes" id="UP000602260"/>
    </source>
</evidence>
<evidence type="ECO:0000256" key="5">
    <source>
        <dbReference type="ARBA" id="ARBA00024934"/>
    </source>
</evidence>
<comment type="subcellular location">
    <subcellularLocation>
        <location evidence="1 6">Bacterial flagellum basal body</location>
    </subcellularLocation>
</comment>
<dbReference type="PIRSF" id="PIRSF002889">
    <property type="entry name" value="Rod_FlgB"/>
    <property type="match status" value="1"/>
</dbReference>
<keyword evidence="8" id="KW-1185">Reference proteome</keyword>
<dbReference type="NCBIfam" id="TIGR01396">
    <property type="entry name" value="FlgB"/>
    <property type="match status" value="1"/>
</dbReference>
<evidence type="ECO:0000256" key="1">
    <source>
        <dbReference type="ARBA" id="ARBA00004117"/>
    </source>
</evidence>
<organism evidence="7 8">
    <name type="scientific">Flintibacter faecis</name>
    <dbReference type="NCBI Taxonomy" id="2763047"/>
    <lineage>
        <taxon>Bacteria</taxon>
        <taxon>Bacillati</taxon>
        <taxon>Bacillota</taxon>
        <taxon>Clostridia</taxon>
        <taxon>Eubacteriales</taxon>
        <taxon>Flintibacter</taxon>
    </lineage>
</organism>
<keyword evidence="7" id="KW-0282">Flagellum</keyword>
<dbReference type="AlphaFoldDB" id="A0A8J6J579"/>
<dbReference type="GO" id="GO:0030694">
    <property type="term" value="C:bacterial-type flagellum basal body, rod"/>
    <property type="evidence" value="ECO:0007669"/>
    <property type="project" value="InterPro"/>
</dbReference>
<comment type="subunit">
    <text evidence="6">The basal body constitutes a major portion of the flagellar organelle and consists of a number of rings mounted on a central rod.</text>
</comment>
<accession>A0A8J6J579</accession>
<dbReference type="GO" id="GO:0071973">
    <property type="term" value="P:bacterial-type flagellum-dependent cell motility"/>
    <property type="evidence" value="ECO:0007669"/>
    <property type="project" value="InterPro"/>
</dbReference>
<sequence>MELLSSNSFLMMEKSMEFLWAKQAAILDNISNAETPNYKPKVVTFEEILRERLQRAQEKDCPRKETRAAIRSAEYSVKEKPVSTRMDDNGVNVTEQSVEMIRNAYQLQYVMKSINSDLTVLKAAIQG</sequence>
<evidence type="ECO:0000256" key="4">
    <source>
        <dbReference type="ARBA" id="ARBA00023143"/>
    </source>
</evidence>
<comment type="function">
    <text evidence="5 6">Structural component of flagellum, the bacterial motility apparatus. Part of the rod structure of flagellar basal body.</text>
</comment>
<reference evidence="7" key="1">
    <citation type="submission" date="2020-08" db="EMBL/GenBank/DDBJ databases">
        <title>Genome public.</title>
        <authorList>
            <person name="Liu C."/>
            <person name="Sun Q."/>
        </authorList>
    </citation>
    <scope>NUCLEOTIDE SEQUENCE</scope>
    <source>
        <strain evidence="7">BX5</strain>
    </source>
</reference>
<dbReference type="RefSeq" id="WP_186879089.1">
    <property type="nucleotide sequence ID" value="NZ_JACOPN010000008.1"/>
</dbReference>
<protein>
    <recommendedName>
        <fullName evidence="3 6">Flagellar basal body rod protein FlgB</fullName>
    </recommendedName>
</protein>
<evidence type="ECO:0000256" key="6">
    <source>
        <dbReference type="PIRNR" id="PIRNR002889"/>
    </source>
</evidence>
<comment type="similarity">
    <text evidence="2 6">Belongs to the flagella basal body rod proteins family.</text>
</comment>
<dbReference type="InterPro" id="IPR006300">
    <property type="entry name" value="FlgB"/>
</dbReference>
<evidence type="ECO:0000256" key="3">
    <source>
        <dbReference type="ARBA" id="ARBA00014376"/>
    </source>
</evidence>
<proteinExistence type="inferred from homology"/>
<evidence type="ECO:0000256" key="2">
    <source>
        <dbReference type="ARBA" id="ARBA00009677"/>
    </source>
</evidence>
<dbReference type="Proteomes" id="UP000602260">
    <property type="component" value="Unassembled WGS sequence"/>
</dbReference>
<gene>
    <name evidence="7" type="primary">flgB</name>
    <name evidence="7" type="ORF">H8S55_11615</name>
</gene>
<comment type="caution">
    <text evidence="7">The sequence shown here is derived from an EMBL/GenBank/DDBJ whole genome shotgun (WGS) entry which is preliminary data.</text>
</comment>